<accession>A0A7L9UBC3</accession>
<dbReference type="Pfam" id="PF21158">
    <property type="entry name" value="flgK_1st_1"/>
    <property type="match status" value="1"/>
</dbReference>
<evidence type="ECO:0000256" key="1">
    <source>
        <dbReference type="ARBA" id="ARBA00004365"/>
    </source>
</evidence>
<keyword evidence="7" id="KW-0966">Cell projection</keyword>
<dbReference type="Gene3D" id="1.20.1330.10">
    <property type="entry name" value="f41 fragment of flagellin, N-terminal domain"/>
    <property type="match status" value="2"/>
</dbReference>
<dbReference type="GO" id="GO:0009424">
    <property type="term" value="C:bacterial-type flagellum hook"/>
    <property type="evidence" value="ECO:0007669"/>
    <property type="project" value="InterPro"/>
</dbReference>
<evidence type="ECO:0000256" key="4">
    <source>
        <dbReference type="ARBA" id="ARBA00023143"/>
    </source>
</evidence>
<keyword evidence="7" id="KW-0282">Flagellum</keyword>
<dbReference type="GO" id="GO:0071973">
    <property type="term" value="P:bacterial-type flagellum-dependent cell motility"/>
    <property type="evidence" value="ECO:0007669"/>
    <property type="project" value="InterPro"/>
</dbReference>
<organism evidence="7 8">
    <name type="scientific">Massilia litorea</name>
    <dbReference type="NCBI Taxonomy" id="2769491"/>
    <lineage>
        <taxon>Bacteria</taxon>
        <taxon>Pseudomonadati</taxon>
        <taxon>Pseudomonadota</taxon>
        <taxon>Betaproteobacteria</taxon>
        <taxon>Burkholderiales</taxon>
        <taxon>Oxalobacteraceae</taxon>
        <taxon>Telluria group</taxon>
        <taxon>Massilia</taxon>
    </lineage>
</organism>
<gene>
    <name evidence="7" type="primary">flgL</name>
    <name evidence="7" type="ORF">LPB04_11015</name>
</gene>
<dbReference type="PANTHER" id="PTHR42792:SF1">
    <property type="entry name" value="FLAGELLAR HOOK-ASSOCIATED PROTEIN 3"/>
    <property type="match status" value="1"/>
</dbReference>
<evidence type="ECO:0000259" key="5">
    <source>
        <dbReference type="Pfam" id="PF00669"/>
    </source>
</evidence>
<evidence type="ECO:0000259" key="6">
    <source>
        <dbReference type="Pfam" id="PF21158"/>
    </source>
</evidence>
<proteinExistence type="inferred from homology"/>
<dbReference type="GO" id="GO:0005576">
    <property type="term" value="C:extracellular region"/>
    <property type="evidence" value="ECO:0007669"/>
    <property type="project" value="UniProtKB-SubCell"/>
</dbReference>
<dbReference type="RefSeq" id="WP_193688702.1">
    <property type="nucleotide sequence ID" value="NZ_CP062941.1"/>
</dbReference>
<dbReference type="Proteomes" id="UP000593875">
    <property type="component" value="Chromosome"/>
</dbReference>
<sequence>MRISTKSIYENATTQLNTLQSGMARTQTQLATNKRMLTAADDPIASARALEVTQSKTLNTQYATNRANANSSLALVEGALNDGGDLLMDVQTLVVQAGNGSLSKEDRNMIATEIEARMHDLLGVANTADGTGGYLFSGYRGTTIPFIQTDTGATYQGDQGQRKLQVGSSRSIAISDSGSAIFENNRTGNGSYQTVMVDGNQGGAIAATGAVSDPTKLTGHNYTLEFKVAGTPAVTTYSVTDTSTSPASAVLSDEPYVSGKQITFDGTSFSIHGEPANGDKFEVKPSEKESIFTTMTTLVKALRDSGDDTTSRATLSNKLNTASEGLKSSLDNILTVRASVGSRMKELDYLDSSGSDLGIQYDGTLSKLQDLDIVKAISQYATQQTTLEAAQKSFKTMSGLSLFNYIG</sequence>
<keyword evidence="7" id="KW-0969">Cilium</keyword>
<evidence type="ECO:0000256" key="2">
    <source>
        <dbReference type="ARBA" id="ARBA00004613"/>
    </source>
</evidence>
<dbReference type="InterPro" id="IPR049119">
    <property type="entry name" value="FlgK_D2-like"/>
</dbReference>
<dbReference type="KEGG" id="mlir:LPB04_11015"/>
<dbReference type="GO" id="GO:0005198">
    <property type="term" value="F:structural molecule activity"/>
    <property type="evidence" value="ECO:0007669"/>
    <property type="project" value="InterPro"/>
</dbReference>
<comment type="similarity">
    <text evidence="3">Belongs to the bacterial flagellin family.</text>
</comment>
<dbReference type="AlphaFoldDB" id="A0A7L9UBC3"/>
<dbReference type="PANTHER" id="PTHR42792">
    <property type="entry name" value="FLAGELLIN"/>
    <property type="match status" value="1"/>
</dbReference>
<dbReference type="SUPFAM" id="SSF64518">
    <property type="entry name" value="Phase 1 flagellin"/>
    <property type="match status" value="1"/>
</dbReference>
<dbReference type="EMBL" id="CP062941">
    <property type="protein sequence ID" value="QOL51729.1"/>
    <property type="molecule type" value="Genomic_DNA"/>
</dbReference>
<keyword evidence="8" id="KW-1185">Reference proteome</keyword>
<comment type="subcellular location">
    <subcellularLocation>
        <location evidence="1">Bacterial flagellum</location>
    </subcellularLocation>
    <subcellularLocation>
        <location evidence="2">Secreted</location>
    </subcellularLocation>
</comment>
<dbReference type="InterPro" id="IPR013384">
    <property type="entry name" value="Flagell_FlgL"/>
</dbReference>
<reference evidence="7 8" key="1">
    <citation type="submission" date="2020-10" db="EMBL/GenBank/DDBJ databases">
        <title>Genome sequencing of Massilia sp. LPB0304.</title>
        <authorList>
            <person name="Kim J."/>
        </authorList>
    </citation>
    <scope>NUCLEOTIDE SEQUENCE [LARGE SCALE GENOMIC DNA]</scope>
    <source>
        <strain evidence="7 8">LPB0304</strain>
    </source>
</reference>
<evidence type="ECO:0000313" key="8">
    <source>
        <dbReference type="Proteomes" id="UP000593875"/>
    </source>
</evidence>
<dbReference type="NCBIfam" id="TIGR02550">
    <property type="entry name" value="flagell_flgL"/>
    <property type="match status" value="1"/>
</dbReference>
<name>A0A7L9UBC3_9BURK</name>
<dbReference type="Pfam" id="PF00669">
    <property type="entry name" value="Flagellin_N"/>
    <property type="match status" value="1"/>
</dbReference>
<dbReference type="InterPro" id="IPR001029">
    <property type="entry name" value="Flagellin_N"/>
</dbReference>
<feature type="domain" description="Flagellar hook-associated protein 1 D2-like" evidence="6">
    <location>
        <begin position="200"/>
        <end position="285"/>
    </location>
</feature>
<dbReference type="InterPro" id="IPR001492">
    <property type="entry name" value="Flagellin"/>
</dbReference>
<keyword evidence="4" id="KW-0975">Bacterial flagellum</keyword>
<feature type="domain" description="Flagellin N-terminal" evidence="5">
    <location>
        <begin position="3"/>
        <end position="139"/>
    </location>
</feature>
<evidence type="ECO:0000256" key="3">
    <source>
        <dbReference type="ARBA" id="ARBA00005709"/>
    </source>
</evidence>
<evidence type="ECO:0000313" key="7">
    <source>
        <dbReference type="EMBL" id="QOL51729.1"/>
    </source>
</evidence>
<protein>
    <submittedName>
        <fullName evidence="7">Flagellar hook-associated protein FlgL</fullName>
    </submittedName>
</protein>